<keyword evidence="1" id="KW-0812">Transmembrane</keyword>
<name>L7K035_TRAHO</name>
<feature type="transmembrane region" description="Helical" evidence="1">
    <location>
        <begin position="27"/>
        <end position="51"/>
    </location>
</feature>
<sequence length="80" mass="9044">MYSNATTISIVGEIVRKIRLSLFFCKHPIICAMGALIHTYLCPFFSVLSLFAQSRFHKSIGAKNDILLIARIIFKNIITL</sequence>
<evidence type="ECO:0000313" key="2">
    <source>
        <dbReference type="EMBL" id="ELQ76661.1"/>
    </source>
</evidence>
<evidence type="ECO:0000313" key="3">
    <source>
        <dbReference type="Proteomes" id="UP000011185"/>
    </source>
</evidence>
<keyword evidence="1" id="KW-0472">Membrane</keyword>
<protein>
    <submittedName>
        <fullName evidence="2">Uncharacterized protein</fullName>
    </submittedName>
</protein>
<keyword evidence="3" id="KW-1185">Reference proteome</keyword>
<organism evidence="2 3">
    <name type="scientific">Trachipleistophora hominis</name>
    <name type="common">Microsporidian parasite</name>
    <dbReference type="NCBI Taxonomy" id="72359"/>
    <lineage>
        <taxon>Eukaryota</taxon>
        <taxon>Fungi</taxon>
        <taxon>Fungi incertae sedis</taxon>
        <taxon>Microsporidia</taxon>
        <taxon>Pleistophoridae</taxon>
        <taxon>Trachipleistophora</taxon>
    </lineage>
</organism>
<dbReference type="Proteomes" id="UP000011185">
    <property type="component" value="Unassembled WGS sequence"/>
</dbReference>
<evidence type="ECO:0000256" key="1">
    <source>
        <dbReference type="SAM" id="Phobius"/>
    </source>
</evidence>
<reference evidence="2 3" key="1">
    <citation type="journal article" date="2012" name="PLoS Pathog.">
        <title>The genome of the obligate intracellular parasite Trachipleistophora hominis: new insights into microsporidian genome dynamics and reductive evolution.</title>
        <authorList>
            <person name="Heinz E."/>
            <person name="Williams T.A."/>
            <person name="Nakjang S."/>
            <person name="Noel C.J."/>
            <person name="Swan D.C."/>
            <person name="Goldberg A.V."/>
            <person name="Harris S.R."/>
            <person name="Weinmaier T."/>
            <person name="Markert S."/>
            <person name="Becher D."/>
            <person name="Bernhardt J."/>
            <person name="Dagan T."/>
            <person name="Hacker C."/>
            <person name="Lucocq J.M."/>
            <person name="Schweder T."/>
            <person name="Rattei T."/>
            <person name="Hall N."/>
            <person name="Hirt R.P."/>
            <person name="Embley T.M."/>
        </authorList>
    </citation>
    <scope>NUCLEOTIDE SEQUENCE [LARGE SCALE GENOMIC DNA]</scope>
</reference>
<dbReference type="AlphaFoldDB" id="L7K035"/>
<dbReference type="InParanoid" id="L7K035"/>
<dbReference type="EMBL" id="JH993832">
    <property type="protein sequence ID" value="ELQ76661.1"/>
    <property type="molecule type" value="Genomic_DNA"/>
</dbReference>
<keyword evidence="1" id="KW-1133">Transmembrane helix</keyword>
<accession>L7K035</accession>
<dbReference type="HOGENOM" id="CLU_2591471_0_0_1"/>
<gene>
    <name evidence="2" type="ORF">THOM_0380</name>
</gene>
<dbReference type="VEuPathDB" id="MicrosporidiaDB:THOM_0380"/>
<proteinExistence type="predicted"/>